<evidence type="ECO:0000313" key="1">
    <source>
        <dbReference type="EMBL" id="KAK9028668.1"/>
    </source>
</evidence>
<comment type="caution">
    <text evidence="1">The sequence shown here is derived from an EMBL/GenBank/DDBJ whole genome shotgun (WGS) entry which is preliminary data.</text>
</comment>
<dbReference type="Proteomes" id="UP001396334">
    <property type="component" value="Unassembled WGS sequence"/>
</dbReference>
<proteinExistence type="predicted"/>
<accession>A0ABR2STS7</accession>
<protein>
    <submittedName>
        <fullName evidence="1">Uncharacterized protein</fullName>
    </submittedName>
</protein>
<dbReference type="EMBL" id="JBBPBN010000011">
    <property type="protein sequence ID" value="KAK9028668.1"/>
    <property type="molecule type" value="Genomic_DNA"/>
</dbReference>
<name>A0ABR2STS7_9ROSI</name>
<keyword evidence="2" id="KW-1185">Reference proteome</keyword>
<gene>
    <name evidence="1" type="ORF">V6N11_025818</name>
</gene>
<evidence type="ECO:0000313" key="2">
    <source>
        <dbReference type="Proteomes" id="UP001396334"/>
    </source>
</evidence>
<reference evidence="1 2" key="1">
    <citation type="journal article" date="2024" name="G3 (Bethesda)">
        <title>Genome assembly of Hibiscus sabdariffa L. provides insights into metabolisms of medicinal natural products.</title>
        <authorList>
            <person name="Kim T."/>
        </authorList>
    </citation>
    <scope>NUCLEOTIDE SEQUENCE [LARGE SCALE GENOMIC DNA]</scope>
    <source>
        <strain evidence="1">TK-2024</strain>
        <tissue evidence="1">Old leaves</tissue>
    </source>
</reference>
<organism evidence="1 2">
    <name type="scientific">Hibiscus sabdariffa</name>
    <name type="common">roselle</name>
    <dbReference type="NCBI Taxonomy" id="183260"/>
    <lineage>
        <taxon>Eukaryota</taxon>
        <taxon>Viridiplantae</taxon>
        <taxon>Streptophyta</taxon>
        <taxon>Embryophyta</taxon>
        <taxon>Tracheophyta</taxon>
        <taxon>Spermatophyta</taxon>
        <taxon>Magnoliopsida</taxon>
        <taxon>eudicotyledons</taxon>
        <taxon>Gunneridae</taxon>
        <taxon>Pentapetalae</taxon>
        <taxon>rosids</taxon>
        <taxon>malvids</taxon>
        <taxon>Malvales</taxon>
        <taxon>Malvaceae</taxon>
        <taxon>Malvoideae</taxon>
        <taxon>Hibiscus</taxon>
    </lineage>
</organism>
<sequence length="82" mass="9221">MVTTIWNRRNELANLILINNTTTVMEAVEAYGLASIQFNELNAVTNFNMSRYNVKAIFEINTMPIGEGAAKRLKESQANVKN</sequence>